<dbReference type="PANTHER" id="PTHR30136">
    <property type="entry name" value="HELIX-TURN-HELIX TRANSCRIPTIONAL REGULATOR, ICLR FAMILY"/>
    <property type="match status" value="1"/>
</dbReference>
<gene>
    <name evidence="6" type="ORF">SMD27_08995</name>
</gene>
<dbReference type="SMART" id="SM00346">
    <property type="entry name" value="HTH_ICLR"/>
    <property type="match status" value="1"/>
</dbReference>
<keyword evidence="3" id="KW-0804">Transcription</keyword>
<dbReference type="Pfam" id="PF09339">
    <property type="entry name" value="HTH_IclR"/>
    <property type="match status" value="1"/>
</dbReference>
<protein>
    <submittedName>
        <fullName evidence="6">IclR family transcriptional regulator</fullName>
    </submittedName>
</protein>
<comment type="caution">
    <text evidence="6">The sequence shown here is derived from an EMBL/GenBank/DDBJ whole genome shotgun (WGS) entry which is preliminary data.</text>
</comment>
<evidence type="ECO:0000313" key="7">
    <source>
        <dbReference type="Proteomes" id="UP001279642"/>
    </source>
</evidence>
<evidence type="ECO:0000256" key="1">
    <source>
        <dbReference type="ARBA" id="ARBA00023015"/>
    </source>
</evidence>
<dbReference type="EMBL" id="JAXCLW010000002">
    <property type="protein sequence ID" value="MDY0882979.1"/>
    <property type="molecule type" value="Genomic_DNA"/>
</dbReference>
<feature type="domain" description="HTH iclR-type" evidence="4">
    <location>
        <begin position="5"/>
        <end position="66"/>
    </location>
</feature>
<keyword evidence="1" id="KW-0805">Transcription regulation</keyword>
<dbReference type="InterPro" id="IPR036388">
    <property type="entry name" value="WH-like_DNA-bd_sf"/>
</dbReference>
<name>A0ABU5EA98_9PROT</name>
<keyword evidence="7" id="KW-1185">Reference proteome</keyword>
<dbReference type="InterPro" id="IPR036390">
    <property type="entry name" value="WH_DNA-bd_sf"/>
</dbReference>
<dbReference type="SUPFAM" id="SSF46785">
    <property type="entry name" value="Winged helix' DNA-binding domain"/>
    <property type="match status" value="1"/>
</dbReference>
<dbReference type="Pfam" id="PF01614">
    <property type="entry name" value="IclR_C"/>
    <property type="match status" value="1"/>
</dbReference>
<evidence type="ECO:0000259" key="4">
    <source>
        <dbReference type="PROSITE" id="PS51077"/>
    </source>
</evidence>
<evidence type="ECO:0000259" key="5">
    <source>
        <dbReference type="PROSITE" id="PS51078"/>
    </source>
</evidence>
<reference evidence="6 7" key="1">
    <citation type="journal article" date="2016" name="Antonie Van Leeuwenhoek">
        <title>Dongia soli sp. nov., isolated from soil from Dokdo, Korea.</title>
        <authorList>
            <person name="Kim D.U."/>
            <person name="Lee H."/>
            <person name="Kim H."/>
            <person name="Kim S.G."/>
            <person name="Ka J.O."/>
        </authorList>
    </citation>
    <scope>NUCLEOTIDE SEQUENCE [LARGE SCALE GENOMIC DNA]</scope>
    <source>
        <strain evidence="6 7">D78</strain>
    </source>
</reference>
<dbReference type="Gene3D" id="3.30.450.40">
    <property type="match status" value="1"/>
</dbReference>
<dbReference type="InterPro" id="IPR050707">
    <property type="entry name" value="HTH_MetabolicPath_Reg"/>
</dbReference>
<dbReference type="RefSeq" id="WP_320508035.1">
    <property type="nucleotide sequence ID" value="NZ_JAXCLW010000002.1"/>
</dbReference>
<feature type="domain" description="IclR-ED" evidence="5">
    <location>
        <begin position="67"/>
        <end position="259"/>
    </location>
</feature>
<organism evidence="6 7">
    <name type="scientific">Dongia soli</name>
    <dbReference type="NCBI Taxonomy" id="600628"/>
    <lineage>
        <taxon>Bacteria</taxon>
        <taxon>Pseudomonadati</taxon>
        <taxon>Pseudomonadota</taxon>
        <taxon>Alphaproteobacteria</taxon>
        <taxon>Rhodospirillales</taxon>
        <taxon>Dongiaceae</taxon>
        <taxon>Dongia</taxon>
    </lineage>
</organism>
<dbReference type="SUPFAM" id="SSF55781">
    <property type="entry name" value="GAF domain-like"/>
    <property type="match status" value="1"/>
</dbReference>
<evidence type="ECO:0000313" key="6">
    <source>
        <dbReference type="EMBL" id="MDY0882979.1"/>
    </source>
</evidence>
<keyword evidence="2" id="KW-0238">DNA-binding</keyword>
<dbReference type="InterPro" id="IPR005471">
    <property type="entry name" value="Tscrpt_reg_IclR_N"/>
</dbReference>
<accession>A0ABU5EA98</accession>
<evidence type="ECO:0000256" key="3">
    <source>
        <dbReference type="ARBA" id="ARBA00023163"/>
    </source>
</evidence>
<dbReference type="Gene3D" id="1.10.10.10">
    <property type="entry name" value="Winged helix-like DNA-binding domain superfamily/Winged helix DNA-binding domain"/>
    <property type="match status" value="1"/>
</dbReference>
<dbReference type="PROSITE" id="PS51078">
    <property type="entry name" value="ICLR_ED"/>
    <property type="match status" value="1"/>
</dbReference>
<dbReference type="PROSITE" id="PS51077">
    <property type="entry name" value="HTH_ICLR"/>
    <property type="match status" value="1"/>
</dbReference>
<dbReference type="Proteomes" id="UP001279642">
    <property type="component" value="Unassembled WGS sequence"/>
</dbReference>
<dbReference type="PANTHER" id="PTHR30136:SF34">
    <property type="entry name" value="TRANSCRIPTIONAL REGULATOR"/>
    <property type="match status" value="1"/>
</dbReference>
<evidence type="ECO:0000256" key="2">
    <source>
        <dbReference type="ARBA" id="ARBA00023125"/>
    </source>
</evidence>
<sequence>MVILNESLRRGLDLLRAFSRLRNPSLRHLADATGMAKPTTLRYLRTLEEEGYVALDPETKIYRLTPLVFELGHAALISMAFPKLAEPYMDALADDLGVTVNLARLDNIEIVMVGRAFAAKDKFTPTPIRIEVGERLPALLTALGRILLAEGAGDLDACLAVPLTPATEHTITNKKQLRQAVRRSTGLGYAIVQDELVSGWTSCAISLCKKGEAPYAIGATVNSAQWPIERVIGALIPRLEAIRALLIPDDSRLIQATGKAVRRKDR</sequence>
<dbReference type="InterPro" id="IPR014757">
    <property type="entry name" value="Tscrpt_reg_IclR_C"/>
</dbReference>
<dbReference type="InterPro" id="IPR029016">
    <property type="entry name" value="GAF-like_dom_sf"/>
</dbReference>
<proteinExistence type="predicted"/>